<protein>
    <submittedName>
        <fullName evidence="1">Uncharacterized protein</fullName>
    </submittedName>
</protein>
<dbReference type="AlphaFoldDB" id="A0A4R2M835"/>
<dbReference type="EMBL" id="SLXD01000012">
    <property type="protein sequence ID" value="TCP00567.1"/>
    <property type="molecule type" value="Genomic_DNA"/>
</dbReference>
<evidence type="ECO:0000313" key="1">
    <source>
        <dbReference type="EMBL" id="TCP00567.1"/>
    </source>
</evidence>
<gene>
    <name evidence="1" type="ORF">EV684_1123</name>
</gene>
<name>A0A4R2M835_RUBGE</name>
<dbReference type="InterPro" id="IPR046150">
    <property type="entry name" value="DUF6152"/>
</dbReference>
<evidence type="ECO:0000313" key="2">
    <source>
        <dbReference type="Proteomes" id="UP000295106"/>
    </source>
</evidence>
<accession>A0A4R2M835</accession>
<comment type="caution">
    <text evidence="1">The sequence shown here is derived from an EMBL/GenBank/DDBJ whole genome shotgun (WGS) entry which is preliminary data.</text>
</comment>
<dbReference type="Pfam" id="PF19649">
    <property type="entry name" value="DUF6152"/>
    <property type="match status" value="1"/>
</dbReference>
<dbReference type="Proteomes" id="UP000295106">
    <property type="component" value="Unassembled WGS sequence"/>
</dbReference>
<reference evidence="1 2" key="1">
    <citation type="submission" date="2019-03" db="EMBL/GenBank/DDBJ databases">
        <title>Genomic Encyclopedia of Type Strains, Phase IV (KMG-IV): sequencing the most valuable type-strain genomes for metagenomic binning, comparative biology and taxonomic classification.</title>
        <authorList>
            <person name="Goeker M."/>
        </authorList>
    </citation>
    <scope>NUCLEOTIDE SEQUENCE [LARGE SCALE GENOMIC DNA]</scope>
    <source>
        <strain evidence="1 2">DSM 1709</strain>
    </source>
</reference>
<proteinExistence type="predicted"/>
<dbReference type="GeneID" id="99683399"/>
<dbReference type="OrthoDB" id="513141at2"/>
<organism evidence="1 2">
    <name type="scientific">Rubrivivax gelatinosus</name>
    <name type="common">Rhodocyclus gelatinosus</name>
    <name type="synonym">Rhodopseudomonas gelatinosa</name>
    <dbReference type="NCBI Taxonomy" id="28068"/>
    <lineage>
        <taxon>Bacteria</taxon>
        <taxon>Pseudomonadati</taxon>
        <taxon>Pseudomonadota</taxon>
        <taxon>Betaproteobacteria</taxon>
        <taxon>Burkholderiales</taxon>
        <taxon>Sphaerotilaceae</taxon>
        <taxon>Rubrivivax</taxon>
    </lineage>
</organism>
<sequence>MQRRLFVAAGAFVALRPAYAHHGWSGFDTTKPLWLEGRALRVAWRNPHAEFELQPAGDLRVPEDLARRRLPAQTSAVDGPGLLAEARVPERRAAMWRVELAPLSRLQAWQVEEIKPGDSVAVLGYTTSTPRDEPVLRAEYLFVGDKVYGLRSSPA</sequence>
<dbReference type="RefSeq" id="WP_132648621.1">
    <property type="nucleotide sequence ID" value="NZ_CP181386.1"/>
</dbReference>